<name>A0A2X0P479_9BASI</name>
<reference evidence="1 2" key="1">
    <citation type="submission" date="2016-11" db="EMBL/GenBank/DDBJ databases">
        <authorList>
            <person name="Jaros S."/>
            <person name="Januszkiewicz K."/>
            <person name="Wedrychowicz H."/>
        </authorList>
    </citation>
    <scope>NUCLEOTIDE SEQUENCE [LARGE SCALE GENOMIC DNA]</scope>
</reference>
<keyword evidence="2" id="KW-1185">Reference proteome</keyword>
<evidence type="ECO:0000313" key="1">
    <source>
        <dbReference type="EMBL" id="SGY67071.1"/>
    </source>
</evidence>
<gene>
    <name evidence="1" type="primary">BQ5605_C004g02741</name>
    <name evidence="1" type="ORF">BQ5605_C004G02741</name>
</gene>
<protein>
    <submittedName>
        <fullName evidence="1">BQ5605_C004g02741 protein</fullName>
    </submittedName>
</protein>
<sequence length="59" mass="6414">MDGNTWGTKAVRLDTDEDDMIGGSATKRVCLCSVVGRLERARSRQGKAGVGWTRPDVPH</sequence>
<organism evidence="1 2">
    <name type="scientific">Microbotryum silenes-dioicae</name>
    <dbReference type="NCBI Taxonomy" id="796604"/>
    <lineage>
        <taxon>Eukaryota</taxon>
        <taxon>Fungi</taxon>
        <taxon>Dikarya</taxon>
        <taxon>Basidiomycota</taxon>
        <taxon>Pucciniomycotina</taxon>
        <taxon>Microbotryomycetes</taxon>
        <taxon>Microbotryales</taxon>
        <taxon>Microbotryaceae</taxon>
        <taxon>Microbotryum</taxon>
    </lineage>
</organism>
<proteinExistence type="predicted"/>
<accession>A0A2X0P479</accession>
<evidence type="ECO:0000313" key="2">
    <source>
        <dbReference type="Proteomes" id="UP000249464"/>
    </source>
</evidence>
<dbReference type="AlphaFoldDB" id="A0A2X0P479"/>
<dbReference type="Proteomes" id="UP000249464">
    <property type="component" value="Unassembled WGS sequence"/>
</dbReference>
<dbReference type="EMBL" id="FQNC01000046">
    <property type="protein sequence ID" value="SGY67071.1"/>
    <property type="molecule type" value="Genomic_DNA"/>
</dbReference>